<dbReference type="Pfam" id="PF06224">
    <property type="entry name" value="AlkZ-like"/>
    <property type="match status" value="1"/>
</dbReference>
<evidence type="ECO:0000313" key="1">
    <source>
        <dbReference type="EMBL" id="ADD45093.1"/>
    </source>
</evidence>
<dbReference type="EMBL" id="CP001778">
    <property type="protein sequence ID" value="ADD45093.1"/>
    <property type="molecule type" value="Genomic_DNA"/>
</dbReference>
<gene>
    <name evidence="1" type="ordered locus">Snas_5461</name>
</gene>
<evidence type="ECO:0000313" key="2">
    <source>
        <dbReference type="Proteomes" id="UP000000844"/>
    </source>
</evidence>
<dbReference type="HOGENOM" id="CLU_047003_2_0_11"/>
<dbReference type="STRING" id="446470.Snas_5461"/>
<dbReference type="RefSeq" id="WP_013020664.1">
    <property type="nucleotide sequence ID" value="NC_013947.1"/>
</dbReference>
<dbReference type="InterPro" id="IPR009351">
    <property type="entry name" value="AlkZ-like"/>
</dbReference>
<dbReference type="Proteomes" id="UP000000844">
    <property type="component" value="Chromosome"/>
</dbReference>
<dbReference type="OrthoDB" id="9148135at2"/>
<evidence type="ECO:0008006" key="3">
    <source>
        <dbReference type="Google" id="ProtNLM"/>
    </source>
</evidence>
<keyword evidence="2" id="KW-1185">Reference proteome</keyword>
<protein>
    <recommendedName>
        <fullName evidence="3">Winged helix DNA-binding domain-containing protein</fullName>
    </recommendedName>
</protein>
<organism evidence="1 2">
    <name type="scientific">Stackebrandtia nassauensis (strain DSM 44728 / CIP 108903 / NRRL B-16338 / NBRC 102104 / LLR-40K-21)</name>
    <dbReference type="NCBI Taxonomy" id="446470"/>
    <lineage>
        <taxon>Bacteria</taxon>
        <taxon>Bacillati</taxon>
        <taxon>Actinomycetota</taxon>
        <taxon>Actinomycetes</taxon>
        <taxon>Glycomycetales</taxon>
        <taxon>Glycomycetaceae</taxon>
        <taxon>Stackebrandtia</taxon>
    </lineage>
</organism>
<name>D3PVX2_STANL</name>
<reference evidence="1 2" key="1">
    <citation type="journal article" date="2009" name="Stand. Genomic Sci.">
        <title>Complete genome sequence of Stackebrandtia nassauensis type strain (LLR-40K-21).</title>
        <authorList>
            <person name="Munk C."/>
            <person name="Lapidus A."/>
            <person name="Copeland A."/>
            <person name="Jando M."/>
            <person name="Mayilraj S."/>
            <person name="Glavina Del Rio T."/>
            <person name="Nolan M."/>
            <person name="Chen F."/>
            <person name="Lucas S."/>
            <person name="Tice H."/>
            <person name="Cheng J.F."/>
            <person name="Han C."/>
            <person name="Detter J.C."/>
            <person name="Bruce D."/>
            <person name="Goodwin L."/>
            <person name="Chain P."/>
            <person name="Pitluck S."/>
            <person name="Goker M."/>
            <person name="Ovchinikova G."/>
            <person name="Pati A."/>
            <person name="Ivanova N."/>
            <person name="Mavromatis K."/>
            <person name="Chen A."/>
            <person name="Palaniappan K."/>
            <person name="Land M."/>
            <person name="Hauser L."/>
            <person name="Chang Y.J."/>
            <person name="Jeffries C.D."/>
            <person name="Bristow J."/>
            <person name="Eisen J.A."/>
            <person name="Markowitz V."/>
            <person name="Hugenholtz P."/>
            <person name="Kyrpides N.C."/>
            <person name="Klenk H.P."/>
        </authorList>
    </citation>
    <scope>NUCLEOTIDE SEQUENCE [LARGE SCALE GENOMIC DNA]</scope>
    <source>
        <strain evidence="2">DSM 44728 / CIP 108903 / NRRL B-16338 / NBRC 102104 / LLR-40K-21</strain>
    </source>
</reference>
<sequence>MKTFDDRALNRARLHRQWLTERRDATPLETMEHLVGMQGQLGDPPYFQLWSRLNDFTTDDLSTLLEDRRAVRVVLMRGTIHLVSARDALTLRTLVQPYLSKTVFNGSEYGKRIQGVDPEALVEAGRRLLADKPLHVDELGAGLAEQFDGYAGGDLAYGLRGLMPLIQTPPRGVWGQGGGLTYASTGQWLGADPDTDWDAALDAAIPRYLAAYGPATIQDFQTWSSLTRTAPAFARLRDRLIVHRDAAGRELYDLPDIELPDLDGPLKPLLLGGFDNILLSHREREFVISKPAQKKVFRQNAMMKGTILIDGLVVGTWFTTLKKKTALLTFEPFESLSAKNRRYLEGEGERLLDFAAGTAETRTVEFT</sequence>
<accession>D3PVX2</accession>
<dbReference type="PANTHER" id="PTHR38479:SF2">
    <property type="entry name" value="WINGED HELIX DNA-BINDING DOMAIN-CONTAINING PROTEIN"/>
    <property type="match status" value="1"/>
</dbReference>
<proteinExistence type="predicted"/>
<dbReference type="AlphaFoldDB" id="D3PVX2"/>
<dbReference type="PANTHER" id="PTHR38479">
    <property type="entry name" value="LMO0824 PROTEIN"/>
    <property type="match status" value="1"/>
</dbReference>
<dbReference type="eggNOG" id="COG3214">
    <property type="taxonomic scope" value="Bacteria"/>
</dbReference>
<dbReference type="KEGG" id="sna:Snas_5461"/>